<evidence type="ECO:0000313" key="10">
    <source>
        <dbReference type="EMBL" id="MZH56674.1"/>
    </source>
</evidence>
<dbReference type="InterPro" id="IPR010209">
    <property type="entry name" value="Ion_transpt_RnfG/RsxG"/>
</dbReference>
<protein>
    <submittedName>
        <fullName evidence="8">Electron transporter RnfG</fullName>
    </submittedName>
    <submittedName>
        <fullName evidence="9">FMN-binding protein</fullName>
    </submittedName>
</protein>
<keyword evidence="6" id="KW-0732">Signal</keyword>
<evidence type="ECO:0000256" key="3">
    <source>
        <dbReference type="ARBA" id="ARBA00022630"/>
    </source>
</evidence>
<keyword evidence="3" id="KW-0285">Flavoprotein</keyword>
<keyword evidence="5" id="KW-0249">Electron transport</keyword>
<sequence>MKKILHLTVFLALIAALAGGALAFANNMTAPVIAANELAAEKETLKEIYPDVSDDAFVKVKDNASKTIEKIFEVEGKGYIFKMKVTGYKDGTSYLVALNKDGSVYDYVAISNGDTQGLGSKVTEKPFRESLKGKDAAGEEILDDTITGATVSSKPVIEGIREAAKYQAENLK</sequence>
<evidence type="ECO:0000256" key="5">
    <source>
        <dbReference type="ARBA" id="ARBA00022982"/>
    </source>
</evidence>
<organism evidence="8 12">
    <name type="scientific">Clostridium innocuum</name>
    <dbReference type="NCBI Taxonomy" id="1522"/>
    <lineage>
        <taxon>Bacteria</taxon>
        <taxon>Bacillati</taxon>
        <taxon>Bacillota</taxon>
        <taxon>Clostridia</taxon>
        <taxon>Eubacteriales</taxon>
        <taxon>Clostridiaceae</taxon>
        <taxon>Clostridium</taxon>
    </lineage>
</organism>
<feature type="domain" description="FMN-binding" evidence="7">
    <location>
        <begin position="87"/>
        <end position="167"/>
    </location>
</feature>
<keyword evidence="1" id="KW-0813">Transport</keyword>
<dbReference type="GO" id="GO:0010181">
    <property type="term" value="F:FMN binding"/>
    <property type="evidence" value="ECO:0007669"/>
    <property type="project" value="InterPro"/>
</dbReference>
<dbReference type="AlphaFoldDB" id="A0A099I980"/>
<keyword evidence="4" id="KW-0288">FMN</keyword>
<dbReference type="Proteomes" id="UP000503330">
    <property type="component" value="Chromosome"/>
</dbReference>
<feature type="signal peptide" evidence="6">
    <location>
        <begin position="1"/>
        <end position="23"/>
    </location>
</feature>
<dbReference type="GO" id="GO:0022900">
    <property type="term" value="P:electron transport chain"/>
    <property type="evidence" value="ECO:0007669"/>
    <property type="project" value="InterPro"/>
</dbReference>
<accession>A0A099I980</accession>
<dbReference type="Proteomes" id="UP001203972">
    <property type="component" value="Unassembled WGS sequence"/>
</dbReference>
<dbReference type="PANTHER" id="PTHR36118:SF1">
    <property type="entry name" value="ION-TRANSLOCATING OXIDOREDUCTASE COMPLEX SUBUNIT G"/>
    <property type="match status" value="1"/>
</dbReference>
<evidence type="ECO:0000256" key="4">
    <source>
        <dbReference type="ARBA" id="ARBA00022643"/>
    </source>
</evidence>
<dbReference type="GO" id="GO:0005886">
    <property type="term" value="C:plasma membrane"/>
    <property type="evidence" value="ECO:0007669"/>
    <property type="project" value="InterPro"/>
</dbReference>
<evidence type="ECO:0000256" key="1">
    <source>
        <dbReference type="ARBA" id="ARBA00022448"/>
    </source>
</evidence>
<dbReference type="GeneID" id="61926250"/>
<evidence type="ECO:0000313" key="9">
    <source>
        <dbReference type="EMBL" id="MCR0231218.1"/>
    </source>
</evidence>
<dbReference type="Proteomes" id="UP000604383">
    <property type="component" value="Unassembled WGS sequence"/>
</dbReference>
<dbReference type="RefSeq" id="WP_002608584.1">
    <property type="nucleotide sequence ID" value="NZ_AP025565.1"/>
</dbReference>
<dbReference type="GO" id="GO:0009055">
    <property type="term" value="F:electron transfer activity"/>
    <property type="evidence" value="ECO:0007669"/>
    <property type="project" value="InterPro"/>
</dbReference>
<dbReference type="EMBL" id="WWTN01000022">
    <property type="protein sequence ID" value="MZH56674.1"/>
    <property type="molecule type" value="Genomic_DNA"/>
</dbReference>
<evidence type="ECO:0000259" key="7">
    <source>
        <dbReference type="SMART" id="SM00900"/>
    </source>
</evidence>
<reference evidence="11 13" key="3">
    <citation type="submission" date="2020-02" db="EMBL/GenBank/DDBJ databases">
        <authorList>
            <person name="Kociolek L.K."/>
            <person name="Ozer E.A."/>
        </authorList>
    </citation>
    <scope>NUCLEOTIDE SEQUENCE [LARGE SCALE GENOMIC DNA]</scope>
    <source>
        <strain evidence="11 13">ATCC 14501</strain>
    </source>
</reference>
<keyword evidence="2" id="KW-0597">Phosphoprotein</keyword>
<reference evidence="8 12" key="1">
    <citation type="submission" date="2014-08" db="EMBL/GenBank/DDBJ databases">
        <title>Clostridium innocuum, an unnegligible vancomycin-resistant pathogen causing extra-intestinal infections.</title>
        <authorList>
            <person name="Feng Y."/>
            <person name="Chiu C.-H."/>
        </authorList>
    </citation>
    <scope>NUCLEOTIDE SEQUENCE [LARGE SCALE GENOMIC DNA]</scope>
    <source>
        <strain evidence="8 12">AN88</strain>
    </source>
</reference>
<dbReference type="Pfam" id="PF04205">
    <property type="entry name" value="FMN_bind"/>
    <property type="match status" value="1"/>
</dbReference>
<dbReference type="PANTHER" id="PTHR36118">
    <property type="entry name" value="ION-TRANSLOCATING OXIDOREDUCTASE COMPLEX SUBUNIT G"/>
    <property type="match status" value="1"/>
</dbReference>
<dbReference type="InterPro" id="IPR007329">
    <property type="entry name" value="FMN-bd"/>
</dbReference>
<evidence type="ECO:0000313" key="11">
    <source>
        <dbReference type="EMBL" id="QJA03100.1"/>
    </source>
</evidence>
<gene>
    <name evidence="8" type="ORF">CIAN88_09575</name>
    <name evidence="11" type="ORF">G4D54_11895</name>
    <name evidence="10" type="ORF">GT664_13165</name>
    <name evidence="9" type="ORF">MKC95_00345</name>
</gene>
<proteinExistence type="predicted"/>
<name>A0A099I980_CLOIN</name>
<evidence type="ECO:0000313" key="12">
    <source>
        <dbReference type="Proteomes" id="UP000030008"/>
    </source>
</evidence>
<dbReference type="SMART" id="SM00900">
    <property type="entry name" value="FMN_bind"/>
    <property type="match status" value="1"/>
</dbReference>
<evidence type="ECO:0000256" key="2">
    <source>
        <dbReference type="ARBA" id="ARBA00022553"/>
    </source>
</evidence>
<dbReference type="EMBL" id="JQIF01000040">
    <property type="protein sequence ID" value="KGJ53408.1"/>
    <property type="molecule type" value="Genomic_DNA"/>
</dbReference>
<dbReference type="Proteomes" id="UP000030008">
    <property type="component" value="Unassembled WGS sequence"/>
</dbReference>
<evidence type="ECO:0000313" key="8">
    <source>
        <dbReference type="EMBL" id="KGJ53408.1"/>
    </source>
</evidence>
<reference evidence="9" key="4">
    <citation type="journal article" date="2022" name="Clin. Infect. Dis.">
        <title>Association between Clostridium innocuum and antibiotic-associated diarrhea in adults and children: A cross-sectional study and comparative genomics analysis.</title>
        <authorList>
            <person name="Cherny K.E."/>
            <person name="Muscat E.B."/>
            <person name="Balaji A."/>
            <person name="Mukherjee J."/>
            <person name="Ozer E.A."/>
            <person name="Angarone M.P."/>
            <person name="Hauser A.R."/>
            <person name="Sichel J.S."/>
            <person name="Amponsah E."/>
            <person name="Kociolek L.K."/>
        </authorList>
    </citation>
    <scope>NUCLEOTIDE SEQUENCE</scope>
    <source>
        <strain evidence="9">NU1-AC-029v</strain>
    </source>
</reference>
<dbReference type="EMBL" id="CP048838">
    <property type="protein sequence ID" value="QJA03100.1"/>
    <property type="molecule type" value="Genomic_DNA"/>
</dbReference>
<evidence type="ECO:0000256" key="6">
    <source>
        <dbReference type="SAM" id="SignalP"/>
    </source>
</evidence>
<reference evidence="10" key="2">
    <citation type="journal article" date="2019" name="Nat. Med.">
        <title>A library of human gut bacterial isolates paired with longitudinal multiomics data enables mechanistic microbiome research.</title>
        <authorList>
            <person name="Poyet M."/>
            <person name="Groussin M."/>
            <person name="Gibbons S.M."/>
            <person name="Avila-Pacheco J."/>
            <person name="Jiang X."/>
            <person name="Kearney S.M."/>
            <person name="Perrotta A.R."/>
            <person name="Berdy B."/>
            <person name="Zhao S."/>
            <person name="Lieberman T.D."/>
            <person name="Swanson P.K."/>
            <person name="Smith M."/>
            <person name="Roesemann S."/>
            <person name="Alexander J.E."/>
            <person name="Rich S.A."/>
            <person name="Livny J."/>
            <person name="Vlamakis H."/>
            <person name="Clish C."/>
            <person name="Bullock K."/>
            <person name="Deik A."/>
            <person name="Scott J."/>
            <person name="Pierce K.A."/>
            <person name="Xavier R.J."/>
            <person name="Alm E.J."/>
        </authorList>
    </citation>
    <scope>NUCLEOTIDE SEQUENCE</scope>
    <source>
        <strain evidence="10">BIOML-A12</strain>
    </source>
</reference>
<feature type="chain" id="PRO_5043118495" evidence="6">
    <location>
        <begin position="24"/>
        <end position="172"/>
    </location>
</feature>
<evidence type="ECO:0000313" key="13">
    <source>
        <dbReference type="Proteomes" id="UP000503330"/>
    </source>
</evidence>
<dbReference type="EMBL" id="JAKTMA010000001">
    <property type="protein sequence ID" value="MCR0231218.1"/>
    <property type="molecule type" value="Genomic_DNA"/>
</dbReference>